<dbReference type="Pfam" id="PF13930">
    <property type="entry name" value="Endonuclea_NS_2"/>
    <property type="match status" value="1"/>
</dbReference>
<gene>
    <name evidence="3" type="ORF">D7I46_12870</name>
</gene>
<dbReference type="InterPro" id="IPR044929">
    <property type="entry name" value="DNA/RNA_non-sp_Endonuclease_sf"/>
</dbReference>
<dbReference type="Gene3D" id="3.40.570.10">
    <property type="entry name" value="Extracellular Endonuclease, subunit A"/>
    <property type="match status" value="1"/>
</dbReference>
<geneLocation type="plasmid" evidence="3 4">
    <name>unnamed1</name>
</geneLocation>
<dbReference type="SMART" id="SM00892">
    <property type="entry name" value="Endonuclease_NS"/>
    <property type="match status" value="1"/>
</dbReference>
<dbReference type="EMBL" id="CP032628">
    <property type="protein sequence ID" value="AYG02024.1"/>
    <property type="molecule type" value="Genomic_DNA"/>
</dbReference>
<dbReference type="GO" id="GO:0003676">
    <property type="term" value="F:nucleic acid binding"/>
    <property type="evidence" value="ECO:0007669"/>
    <property type="project" value="InterPro"/>
</dbReference>
<evidence type="ECO:0000313" key="3">
    <source>
        <dbReference type="EMBL" id="AYG02024.1"/>
    </source>
</evidence>
<evidence type="ECO:0000256" key="1">
    <source>
        <dbReference type="SAM" id="MobiDB-lite"/>
    </source>
</evidence>
<evidence type="ECO:0000259" key="2">
    <source>
        <dbReference type="SMART" id="SM00892"/>
    </source>
</evidence>
<accession>A0A387BIL9</accession>
<sequence>MKEGMKKTKPILLFLILLLISGTIVLPKVLSIDLGEKITQVANPPSIFSSVGPESSTSFSKQSTPSKTSFSGEYQLKLSPLDALGRATGAQIQLQAKDLPTRKREPRLSYNPVGWHNYKFNGHWLMNRGHLVGYQFSGLNDEPKNLVPETAYLNAGSLSGMDDSNPKSMLYYENRLAVWLKTHPNEWLSYQVVPIYQGNELIPRQVSLSYQGYDAKGKAVKVAVGGNETIDDRGITQVTLDNLSPNATINYSDGTAVQN</sequence>
<keyword evidence="3" id="KW-0614">Plasmid</keyword>
<dbReference type="InterPro" id="IPR001604">
    <property type="entry name" value="Endo_G_ENPP1-like_dom"/>
</dbReference>
<proteinExistence type="predicted"/>
<organism evidence="3 4">
    <name type="scientific">Lactococcus allomyrinae</name>
    <dbReference type="NCBI Taxonomy" id="2419773"/>
    <lineage>
        <taxon>Bacteria</taxon>
        <taxon>Bacillati</taxon>
        <taxon>Bacillota</taxon>
        <taxon>Bacilli</taxon>
        <taxon>Lactobacillales</taxon>
        <taxon>Streptococcaceae</taxon>
        <taxon>Lactococcus</taxon>
    </lineage>
</organism>
<dbReference type="AlphaFoldDB" id="A0A387BIL9"/>
<keyword evidence="4" id="KW-1185">Reference proteome</keyword>
<evidence type="ECO:0000313" key="4">
    <source>
        <dbReference type="Proteomes" id="UP000269374"/>
    </source>
</evidence>
<feature type="domain" description="DNA/RNA non-specific endonuclease/pyrophosphatase/phosphodiesterase" evidence="2">
    <location>
        <begin position="70"/>
        <end position="258"/>
    </location>
</feature>
<name>A0A387BIL9_9LACT</name>
<feature type="region of interest" description="Disordered" evidence="1">
    <location>
        <begin position="50"/>
        <end position="71"/>
    </location>
</feature>
<protein>
    <submittedName>
        <fullName evidence="3">DNAse</fullName>
    </submittedName>
</protein>
<dbReference type="GO" id="GO:0016787">
    <property type="term" value="F:hydrolase activity"/>
    <property type="evidence" value="ECO:0007669"/>
    <property type="project" value="InterPro"/>
</dbReference>
<reference evidence="3 4" key="1">
    <citation type="submission" date="2018-09" db="EMBL/GenBank/DDBJ databases">
        <title>Genome sequencing of strain 1JSPR-7.</title>
        <authorList>
            <person name="Heo J."/>
            <person name="Kim S.-J."/>
            <person name="Kwon S.-W."/>
        </authorList>
    </citation>
    <scope>NUCLEOTIDE SEQUENCE [LARGE SCALE GENOMIC DNA]</scope>
    <source>
        <strain evidence="3 4">1JSPR-7</strain>
        <plasmid evidence="3 4">unnamed1</plasmid>
    </source>
</reference>
<dbReference type="InterPro" id="IPR044927">
    <property type="entry name" value="Endonuclea_NS_2"/>
</dbReference>
<dbReference type="OrthoDB" id="9783680at2"/>
<dbReference type="GO" id="GO:0046872">
    <property type="term" value="F:metal ion binding"/>
    <property type="evidence" value="ECO:0007669"/>
    <property type="project" value="InterPro"/>
</dbReference>
<dbReference type="KEGG" id="lact:D7I46_12870"/>
<feature type="compositionally biased region" description="Low complexity" evidence="1">
    <location>
        <begin position="55"/>
        <end position="71"/>
    </location>
</feature>
<dbReference type="Proteomes" id="UP000269374">
    <property type="component" value="Plasmid unnamed1"/>
</dbReference>